<feature type="compositionally biased region" description="Polar residues" evidence="1">
    <location>
        <begin position="190"/>
        <end position="203"/>
    </location>
</feature>
<feature type="non-terminal residue" evidence="2">
    <location>
        <position position="1"/>
    </location>
</feature>
<name>A0ABV0P439_9TELE</name>
<feature type="compositionally biased region" description="Low complexity" evidence="1">
    <location>
        <begin position="82"/>
        <end position="91"/>
    </location>
</feature>
<organism evidence="2 3">
    <name type="scientific">Goodea atripinnis</name>
    <dbReference type="NCBI Taxonomy" id="208336"/>
    <lineage>
        <taxon>Eukaryota</taxon>
        <taxon>Metazoa</taxon>
        <taxon>Chordata</taxon>
        <taxon>Craniata</taxon>
        <taxon>Vertebrata</taxon>
        <taxon>Euteleostomi</taxon>
        <taxon>Actinopterygii</taxon>
        <taxon>Neopterygii</taxon>
        <taxon>Teleostei</taxon>
        <taxon>Neoteleostei</taxon>
        <taxon>Acanthomorphata</taxon>
        <taxon>Ovalentaria</taxon>
        <taxon>Atherinomorphae</taxon>
        <taxon>Cyprinodontiformes</taxon>
        <taxon>Goodeidae</taxon>
        <taxon>Goodea</taxon>
    </lineage>
</organism>
<evidence type="ECO:0000313" key="3">
    <source>
        <dbReference type="Proteomes" id="UP001476798"/>
    </source>
</evidence>
<comment type="caution">
    <text evidence="2">The sequence shown here is derived from an EMBL/GenBank/DDBJ whole genome shotgun (WGS) entry which is preliminary data.</text>
</comment>
<dbReference type="EMBL" id="JAHRIO010060904">
    <property type="protein sequence ID" value="MEQ2178405.1"/>
    <property type="molecule type" value="Genomic_DNA"/>
</dbReference>
<accession>A0ABV0P439</accession>
<evidence type="ECO:0000256" key="1">
    <source>
        <dbReference type="SAM" id="MobiDB-lite"/>
    </source>
</evidence>
<keyword evidence="3" id="KW-1185">Reference proteome</keyword>
<sequence length="245" mass="26941">RSRSWCCQVEWAKPSRPPSSSTPTSLKGTQTSSLCSIARFPCVSRVRQFIEMVNGTDSEVRCLGGRSPKSQDSYPGSPRTFSSPSHKASSSQPYLTGTLLLDSRSSELMEIPLGKETNPLELHQLQKYLMFGLCTKIFQLIFSTSCLCFYAAEGFDSNCCNGVTSNKSHSSSPHSHKPCPPSSGPALQGSDISLNGSRSQQPITRYREQSGKTGENPHESVHPNRDVCSLSLQVVYVLCLDFCWF</sequence>
<feature type="compositionally biased region" description="Basic and acidic residues" evidence="1">
    <location>
        <begin position="205"/>
        <end position="223"/>
    </location>
</feature>
<feature type="region of interest" description="Disordered" evidence="1">
    <location>
        <begin position="61"/>
        <end position="93"/>
    </location>
</feature>
<evidence type="ECO:0000313" key="2">
    <source>
        <dbReference type="EMBL" id="MEQ2178405.1"/>
    </source>
</evidence>
<dbReference type="Proteomes" id="UP001476798">
    <property type="component" value="Unassembled WGS sequence"/>
</dbReference>
<feature type="region of interest" description="Disordered" evidence="1">
    <location>
        <begin position="170"/>
        <end position="223"/>
    </location>
</feature>
<reference evidence="2 3" key="1">
    <citation type="submission" date="2021-06" db="EMBL/GenBank/DDBJ databases">
        <authorList>
            <person name="Palmer J.M."/>
        </authorList>
    </citation>
    <scope>NUCLEOTIDE SEQUENCE [LARGE SCALE GENOMIC DNA]</scope>
    <source>
        <strain evidence="2 3">GA_2019</strain>
        <tissue evidence="2">Muscle</tissue>
    </source>
</reference>
<gene>
    <name evidence="2" type="ORF">GOODEAATRI_013706</name>
</gene>
<protein>
    <submittedName>
        <fullName evidence="2">Uncharacterized protein</fullName>
    </submittedName>
</protein>
<proteinExistence type="predicted"/>